<evidence type="ECO:0000313" key="2">
    <source>
        <dbReference type="EMBL" id="UPW40912.1"/>
    </source>
</evidence>
<organism evidence="2">
    <name type="scientific">Sigmofec virus UA08Rod_6125</name>
    <dbReference type="NCBI Taxonomy" id="2929454"/>
    <lineage>
        <taxon>Viruses</taxon>
        <taxon>Monodnaviria</taxon>
        <taxon>Sangervirae</taxon>
        <taxon>Phixviricota</taxon>
        <taxon>Malgrandaviricetes</taxon>
        <taxon>Petitvirales</taxon>
        <taxon>Microviridae</taxon>
    </lineage>
</organism>
<dbReference type="InterPro" id="IPR014131">
    <property type="entry name" value="Chlamydia_phage_Vp3"/>
</dbReference>
<sequence>MFYSESNRPKTIPMPETNSIEPVYEEFLDKNGKYYLKQTDSIDLYQKIQDARPGVDLNEVIKKHQIQINDFDLSKIDEIGITDLTDTPDNLIEAQNKIIEARRIYNEMPTAIKTKFNNNFNEFLQGAENGTLKSYINEIYKTNMAEESKQTTTTKVETTAEPTINEPTKQSEGIKYEL</sequence>
<name>A0A976N0G7_9VIRU</name>
<dbReference type="EMBL" id="OM869517">
    <property type="protein sequence ID" value="UPW40912.1"/>
    <property type="molecule type" value="Genomic_DNA"/>
</dbReference>
<proteinExistence type="predicted"/>
<feature type="region of interest" description="Disordered" evidence="1">
    <location>
        <begin position="147"/>
        <end position="178"/>
    </location>
</feature>
<dbReference type="Pfam" id="PF09675">
    <property type="entry name" value="Chlamy_scaf"/>
    <property type="match status" value="1"/>
</dbReference>
<evidence type="ECO:0000256" key="1">
    <source>
        <dbReference type="SAM" id="MobiDB-lite"/>
    </source>
</evidence>
<protein>
    <submittedName>
        <fullName evidence="2">Internal scaffolding protein</fullName>
    </submittedName>
</protein>
<accession>A0A976N0G7</accession>
<reference evidence="2" key="1">
    <citation type="submission" date="2022-02" db="EMBL/GenBank/DDBJ databases">
        <title>Towards deciphering the DNA virus diversity associated with rodent species in the families Cricetidae and Heteromyidae.</title>
        <authorList>
            <person name="Lund M."/>
            <person name="Larsen B.B."/>
            <person name="Gryseels S."/>
            <person name="Kraberger S."/>
            <person name="Rowsey D.M."/>
            <person name="Steger L."/>
            <person name="Yule K.M."/>
            <person name="Upham N.S."/>
            <person name="Worobey M."/>
            <person name="Van Doorslaer K."/>
            <person name="Varsani A."/>
        </authorList>
    </citation>
    <scope>NUCLEOTIDE SEQUENCE</scope>
    <source>
        <strain evidence="2">UA08Rod_6125</strain>
    </source>
</reference>
<feature type="compositionally biased region" description="Low complexity" evidence="1">
    <location>
        <begin position="150"/>
        <end position="163"/>
    </location>
</feature>